<dbReference type="Proteomes" id="UP000092461">
    <property type="component" value="Unassembled WGS sequence"/>
</dbReference>
<dbReference type="GO" id="GO:0000184">
    <property type="term" value="P:nuclear-transcribed mRNA catabolic process, nonsense-mediated decay"/>
    <property type="evidence" value="ECO:0007669"/>
    <property type="project" value="UniProtKB-UniRule"/>
</dbReference>
<evidence type="ECO:0000313" key="7">
    <source>
        <dbReference type="EnsemblMetazoa" id="LLOJ004792-PA"/>
    </source>
</evidence>
<reference evidence="7" key="1">
    <citation type="submission" date="2020-05" db="UniProtKB">
        <authorList>
            <consortium name="EnsemblMetazoa"/>
        </authorList>
    </citation>
    <scope>IDENTIFICATION</scope>
    <source>
        <strain evidence="7">Jacobina</strain>
    </source>
</reference>
<dbReference type="EMBL" id="AJWK01015077">
    <property type="status" value="NOT_ANNOTATED_CDS"/>
    <property type="molecule type" value="Genomic_DNA"/>
</dbReference>
<evidence type="ECO:0000256" key="2">
    <source>
        <dbReference type="ARBA" id="ARBA00023161"/>
    </source>
</evidence>
<dbReference type="EMBL" id="AJWK01015078">
    <property type="status" value="NOT_ANNOTATED_CDS"/>
    <property type="molecule type" value="Genomic_DNA"/>
</dbReference>
<dbReference type="Pfam" id="PF10220">
    <property type="entry name" value="Smg8_Smg9"/>
    <property type="match status" value="2"/>
</dbReference>
<feature type="transmembrane region" description="Helical" evidence="5">
    <location>
        <begin position="1184"/>
        <end position="1201"/>
    </location>
</feature>
<feature type="domain" description="O-acyltransferase WSD1 C-terminal" evidence="6">
    <location>
        <begin position="1356"/>
        <end position="1493"/>
    </location>
</feature>
<comment type="function">
    <text evidence="4">Involved in nonsense-mediated decay (NMD) of mRNAs containing premature stop codons.</text>
</comment>
<dbReference type="EMBL" id="AJWK01015079">
    <property type="status" value="NOT_ANNOTATED_CDS"/>
    <property type="molecule type" value="Genomic_DNA"/>
</dbReference>
<keyword evidence="5" id="KW-0812">Transmembrane</keyword>
<evidence type="ECO:0000313" key="8">
    <source>
        <dbReference type="Proteomes" id="UP000092461"/>
    </source>
</evidence>
<dbReference type="VEuPathDB" id="VectorBase:LLONM1_011489"/>
<sequence>MLEHFLYEEITQKLSDRIFSDEKKYIIVGVIGKSFTMHGNKMEIFKNLPEYPSLSEKFLPGCSKDGRITFYADHQNQILYLHFETTYDNCVMMKILEEERFEHFVNFSTHIRTRFGRMLLFASQVCHIVVLVETQSAFDTTYLGLFRSLKVIREKYVLKFLPKFLKNSTAGCILGKEGRLCSPRFIFFFEDCPGECLDDPERLRKVEFEMEDDIYKMLRNDFIIMNNSANSLFSIPRNKRFVFVNTDQDVHSDPTVDALNHLMEFINKPSGRNSAVQEDEFDSIRPFRGFAKPLSAYGDAPEEETKRSFGNLIQEHVQEALRVGFDDSMAKFRGKSHFSAPTAKAWLETFRMLRKIFLENPDTPGFEANDPDYRAYLENFLRIMDIDERFFAECTDDGLEFATLHYHELLPHHYSRAFHEQKLAQSVELFEKYARGPRKGENETKLREVCEATWLTKQQCEAPSLTGNPCTLAKHTVTDPTQHSSGVLYVSTCNCGRTQGRREDPYTTKQANYDFYQILAANCLGCSKAEMYIFPIFEPSGVDFRAAEVVHEALQELYSEDESNAATQLTQNTHTDLSLKSLAEENLPRKSPEDVQEIVVKVGESPEKILRQHSTTEYLPGMVHTQSITGLLPQFPSWSLVCIGPSSIYSHTSGLPEHTQSGFLSGANFLIPWDVHVRLEHSASWAASYEKNRQRKRTKHHSADAGVVFQLKIFVGCEYECPRGHRFIMAAPDKILRGGGGSLVKDSGSKVVYSDMPLYFPCPCRTGKSLTAQLMRVHVVTPKAPVNVNLEPRVRIGARGSGITFTTGLPEPAKLSQSAYWILRLPYIYQGDDGPICPPTEVTAATASSYGCLLAGMYGVTETEGADGDSSINTARNPGILHIVLKVQGEAWDAEAVKKKMFEHVLERRNKDHTLAFPFMKRSLTRRWGHYAWADDASNFDIDNHVIFSQEGYRGRPITDANVQLFLSEQSSKFLPLNLPPWQITVVPIYQAQRAHSSFTDTPTPTMDHYYILLRFHHLLLSDMPNIRICDLLLVESGKAAAAAASRVTDEKEDEDVQDLPFSNLITTPMSIQELYSRITVAITNRWNEFIYRHDPLESPDGFKIRVKELPQLLSLLLIAGVCVLSDFWRGYHAIREHPSEKFKFFMSLVRREVRRRNLSWEIVGDCVLDAIDPIAITRRTIRGFFWLLGQAIVIVPFAIVRECMAIRCCLFLGHCGYPNTIIGFLFEFIPLVFAALREVFEALWLIVNAPKCLFESLMAGGGGKNTHGIQAATICGRKVISWSEVVERQCVKEGAKKFGASEAEVSLTMLAAAIRDALEGFSDAPVPKVVDISARSVHQDCLLGRMSRCYGVDGVICMPLPLGGGGKEHVVAMRRTLQEARRKNIALYTITAFETRRTVMTNVFTWMWIKLLTNYLSKKFCITVTDTVEDTRRRYRTLWGHHVSDMIYFRPPMANTSLSLTIQKFGTHIRVGVIADAELAPCHADIARSWTNYMQQFSRRESRTSRKHQQPEVSQRIY</sequence>
<keyword evidence="5" id="KW-0472">Membrane</keyword>
<dbReference type="EnsemblMetazoa" id="LLOJ004792-RA">
    <property type="protein sequence ID" value="LLOJ004792-PA"/>
    <property type="gene ID" value="LLOJ004792"/>
</dbReference>
<accession>A0A1B0EUF8</accession>
<comment type="similarity">
    <text evidence="1 4">Belongs to the SMG8 family.</text>
</comment>
<evidence type="ECO:0000256" key="4">
    <source>
        <dbReference type="RuleBase" id="RU367133"/>
    </source>
</evidence>
<keyword evidence="5" id="KW-1133">Transmembrane helix</keyword>
<keyword evidence="2 4" id="KW-0866">Nonsense-mediated mRNA decay</keyword>
<evidence type="ECO:0000256" key="5">
    <source>
        <dbReference type="SAM" id="Phobius"/>
    </source>
</evidence>
<name>A0A1B0EUF8_LUTLO</name>
<evidence type="ECO:0000256" key="3">
    <source>
        <dbReference type="ARBA" id="ARBA00029509"/>
    </source>
</evidence>
<keyword evidence="8" id="KW-1185">Reference proteome</keyword>
<dbReference type="InterPro" id="IPR019354">
    <property type="entry name" value="SMG8-like"/>
</dbReference>
<proteinExistence type="inferred from homology"/>
<dbReference type="VEuPathDB" id="VectorBase:LLOJ004792"/>
<dbReference type="InterPro" id="IPR009721">
    <property type="entry name" value="O-acyltransferase_WSD1_C"/>
</dbReference>
<dbReference type="PANTHER" id="PTHR13091:SF0">
    <property type="entry name" value="NONSENSE-MEDIATED MRNA DECAY FACTOR SMG8"/>
    <property type="match status" value="1"/>
</dbReference>
<dbReference type="Pfam" id="PF06974">
    <property type="entry name" value="WS_DGAT_C"/>
    <property type="match status" value="1"/>
</dbReference>
<evidence type="ECO:0000259" key="6">
    <source>
        <dbReference type="Pfam" id="PF06974"/>
    </source>
</evidence>
<protein>
    <recommendedName>
        <fullName evidence="3 4">Nonsense-mediated mRNA decay factor SMG8</fullName>
    </recommendedName>
</protein>
<organism evidence="7 8">
    <name type="scientific">Lutzomyia longipalpis</name>
    <name type="common">Sand fly</name>
    <dbReference type="NCBI Taxonomy" id="7200"/>
    <lineage>
        <taxon>Eukaryota</taxon>
        <taxon>Metazoa</taxon>
        <taxon>Ecdysozoa</taxon>
        <taxon>Arthropoda</taxon>
        <taxon>Hexapoda</taxon>
        <taxon>Insecta</taxon>
        <taxon>Pterygota</taxon>
        <taxon>Neoptera</taxon>
        <taxon>Endopterygota</taxon>
        <taxon>Diptera</taxon>
        <taxon>Nematocera</taxon>
        <taxon>Psychodoidea</taxon>
        <taxon>Psychodidae</taxon>
        <taxon>Lutzomyia</taxon>
        <taxon>Lutzomyia</taxon>
    </lineage>
</organism>
<evidence type="ECO:0000256" key="1">
    <source>
        <dbReference type="ARBA" id="ARBA00006443"/>
    </source>
</evidence>
<dbReference type="PANTHER" id="PTHR13091">
    <property type="entry name" value="AMPLIFIED IN BREAST CANCER 2-RELATED"/>
    <property type="match status" value="1"/>
</dbReference>